<dbReference type="GO" id="GO:0034457">
    <property type="term" value="C:Mpp10 complex"/>
    <property type="evidence" value="ECO:0007669"/>
    <property type="project" value="TreeGrafter"/>
</dbReference>
<organism evidence="2 3">
    <name type="scientific">Caenorhabditis remanei</name>
    <name type="common">Caenorhabditis vulgaris</name>
    <dbReference type="NCBI Taxonomy" id="31234"/>
    <lineage>
        <taxon>Eukaryota</taxon>
        <taxon>Metazoa</taxon>
        <taxon>Ecdysozoa</taxon>
        <taxon>Nematoda</taxon>
        <taxon>Chromadorea</taxon>
        <taxon>Rhabditida</taxon>
        <taxon>Rhabditina</taxon>
        <taxon>Rhabditomorpha</taxon>
        <taxon>Rhabditoidea</taxon>
        <taxon>Rhabditidae</taxon>
        <taxon>Peloderinae</taxon>
        <taxon>Caenorhabditis</taxon>
    </lineage>
</organism>
<dbReference type="GO" id="GO:0042134">
    <property type="term" value="F:rRNA primary transcript binding"/>
    <property type="evidence" value="ECO:0007669"/>
    <property type="project" value="InterPro"/>
</dbReference>
<dbReference type="PROSITE" id="PS50833">
    <property type="entry name" value="BRIX"/>
    <property type="match status" value="1"/>
</dbReference>
<dbReference type="GeneID" id="78776284"/>
<evidence type="ECO:0000313" key="3">
    <source>
        <dbReference type="Proteomes" id="UP000483820"/>
    </source>
</evidence>
<dbReference type="RefSeq" id="XP_053586156.1">
    <property type="nucleotide sequence ID" value="XM_053731384.1"/>
</dbReference>
<dbReference type="SUPFAM" id="SSF52954">
    <property type="entry name" value="Class II aaRS ABD-related"/>
    <property type="match status" value="1"/>
</dbReference>
<comment type="caution">
    <text evidence="2">The sequence shown here is derived from an EMBL/GenBank/DDBJ whole genome shotgun (WGS) entry which is preliminary data.</text>
</comment>
<evidence type="ECO:0000259" key="1">
    <source>
        <dbReference type="PROSITE" id="PS50833"/>
    </source>
</evidence>
<evidence type="ECO:0000313" key="2">
    <source>
        <dbReference type="EMBL" id="KAF1759738.1"/>
    </source>
</evidence>
<dbReference type="Gene3D" id="3.40.50.10480">
    <property type="entry name" value="Probable brix-domain ribosomal biogenesis protein"/>
    <property type="match status" value="1"/>
</dbReference>
<dbReference type="Proteomes" id="UP000483820">
    <property type="component" value="Chromosome IV"/>
</dbReference>
<dbReference type="KEGG" id="crq:GCK72_016205"/>
<dbReference type="InterPro" id="IPR007109">
    <property type="entry name" value="Brix"/>
</dbReference>
<dbReference type="InterPro" id="IPR044281">
    <property type="entry name" value="IMP4/RPF1"/>
</dbReference>
<dbReference type="GO" id="GO:0032040">
    <property type="term" value="C:small-subunit processome"/>
    <property type="evidence" value="ECO:0007669"/>
    <property type="project" value="TreeGrafter"/>
</dbReference>
<name>A0A6A5GW75_CAERE</name>
<reference evidence="2 3" key="1">
    <citation type="submission" date="2019-12" db="EMBL/GenBank/DDBJ databases">
        <title>Chromosome-level assembly of the Caenorhabditis remanei genome.</title>
        <authorList>
            <person name="Teterina A.A."/>
            <person name="Willis J.H."/>
            <person name="Phillips P.C."/>
        </authorList>
    </citation>
    <scope>NUCLEOTIDE SEQUENCE [LARGE SCALE GENOMIC DNA]</scope>
    <source>
        <strain evidence="2 3">PX506</strain>
        <tissue evidence="2">Whole organism</tissue>
    </source>
</reference>
<dbReference type="EMBL" id="WUAV01000004">
    <property type="protein sequence ID" value="KAF1759738.1"/>
    <property type="molecule type" value="Genomic_DNA"/>
</dbReference>
<proteinExistence type="predicted"/>
<accession>A0A6A5GW75</accession>
<protein>
    <recommendedName>
        <fullName evidence="1">Brix domain-containing protein</fullName>
    </recommendedName>
</protein>
<dbReference type="AlphaFoldDB" id="A0A6A5GW75"/>
<dbReference type="PANTHER" id="PTHR22734:SF2">
    <property type="entry name" value="U3 SMALL NUCLEOLAR RIBONUCLEOPROTEIN PROTEIN IMP4"/>
    <property type="match status" value="1"/>
</dbReference>
<gene>
    <name evidence="2" type="ORF">GCK72_016205</name>
</gene>
<dbReference type="PANTHER" id="PTHR22734">
    <property type="entry name" value="U3 SMALL NUCLEOLAR RIBONUCLEOPROTEIN PROTEIN IMP4"/>
    <property type="match status" value="1"/>
</dbReference>
<feature type="domain" description="Brix" evidence="1">
    <location>
        <begin position="41"/>
        <end position="93"/>
    </location>
</feature>
<dbReference type="GO" id="GO:0006364">
    <property type="term" value="P:rRNA processing"/>
    <property type="evidence" value="ECO:0007669"/>
    <property type="project" value="InterPro"/>
</dbReference>
<dbReference type="GO" id="GO:0030515">
    <property type="term" value="F:snoRNA binding"/>
    <property type="evidence" value="ECO:0007669"/>
    <property type="project" value="TreeGrafter"/>
</dbReference>
<sequence length="93" mass="10962">MFTLRTLRTMYTILRAALKMIFALKQYEVDSEYRWAGSQDPKIVITTSRDPSSRLKMFAKEMKLIFPNAQRINRGHYDVKQVVQACKAQDVRF</sequence>
<dbReference type="CTD" id="78776284"/>